<evidence type="ECO:0000313" key="2">
    <source>
        <dbReference type="EMBL" id="KAJ3647738.1"/>
    </source>
</evidence>
<dbReference type="InterPro" id="IPR036728">
    <property type="entry name" value="PBP_GOBP_sf"/>
</dbReference>
<dbReference type="InterPro" id="IPR006170">
    <property type="entry name" value="PBP/GOBP"/>
</dbReference>
<dbReference type="EMBL" id="JALNTZ010000006">
    <property type="protein sequence ID" value="KAJ3647738.1"/>
    <property type="molecule type" value="Genomic_DNA"/>
</dbReference>
<evidence type="ECO:0000256" key="1">
    <source>
        <dbReference type="SAM" id="SignalP"/>
    </source>
</evidence>
<proteinExistence type="predicted"/>
<gene>
    <name evidence="2" type="ORF">Zmor_019599</name>
</gene>
<dbReference type="Pfam" id="PF01395">
    <property type="entry name" value="PBP_GOBP"/>
    <property type="match status" value="1"/>
</dbReference>
<reference evidence="2" key="1">
    <citation type="journal article" date="2023" name="G3 (Bethesda)">
        <title>Whole genome assemblies of Zophobas morio and Tenebrio molitor.</title>
        <authorList>
            <person name="Kaur S."/>
            <person name="Stinson S.A."/>
            <person name="diCenzo G.C."/>
        </authorList>
    </citation>
    <scope>NUCLEOTIDE SEQUENCE</scope>
    <source>
        <strain evidence="2">QUZm001</strain>
    </source>
</reference>
<dbReference type="Proteomes" id="UP001168821">
    <property type="component" value="Unassembled WGS sequence"/>
</dbReference>
<feature type="chain" id="PRO_5041420737" evidence="1">
    <location>
        <begin position="19"/>
        <end position="134"/>
    </location>
</feature>
<dbReference type="GO" id="GO:0005549">
    <property type="term" value="F:odorant binding"/>
    <property type="evidence" value="ECO:0007669"/>
    <property type="project" value="InterPro"/>
</dbReference>
<organism evidence="2 3">
    <name type="scientific">Zophobas morio</name>
    <dbReference type="NCBI Taxonomy" id="2755281"/>
    <lineage>
        <taxon>Eukaryota</taxon>
        <taxon>Metazoa</taxon>
        <taxon>Ecdysozoa</taxon>
        <taxon>Arthropoda</taxon>
        <taxon>Hexapoda</taxon>
        <taxon>Insecta</taxon>
        <taxon>Pterygota</taxon>
        <taxon>Neoptera</taxon>
        <taxon>Endopterygota</taxon>
        <taxon>Coleoptera</taxon>
        <taxon>Polyphaga</taxon>
        <taxon>Cucujiformia</taxon>
        <taxon>Tenebrionidae</taxon>
        <taxon>Zophobas</taxon>
    </lineage>
</organism>
<dbReference type="SUPFAM" id="SSF47565">
    <property type="entry name" value="Insect pheromone/odorant-binding proteins"/>
    <property type="match status" value="1"/>
</dbReference>
<keyword evidence="1" id="KW-0732">Signal</keyword>
<dbReference type="Gene3D" id="1.10.238.20">
    <property type="entry name" value="Pheromone/general odorant binding protein domain"/>
    <property type="match status" value="1"/>
</dbReference>
<comment type="caution">
    <text evidence="2">The sequence shown here is derived from an EMBL/GenBank/DDBJ whole genome shotgun (WGS) entry which is preliminary data.</text>
</comment>
<protein>
    <submittedName>
        <fullName evidence="2">Uncharacterized protein</fullName>
    </submittedName>
</protein>
<name>A0AA38M8Y6_9CUCU</name>
<evidence type="ECO:0000313" key="3">
    <source>
        <dbReference type="Proteomes" id="UP001168821"/>
    </source>
</evidence>
<feature type="signal peptide" evidence="1">
    <location>
        <begin position="1"/>
        <end position="18"/>
    </location>
</feature>
<dbReference type="CDD" id="cd23992">
    <property type="entry name" value="PBP_GOBP"/>
    <property type="match status" value="1"/>
</dbReference>
<accession>A0AA38M8Y6</accession>
<sequence>MKLPTYLILTTLVVYSQALTQKQKDAISAVDKDCQEKSKVSKQLIKALFDHAIPDVSVYENNKPLREYLLCVDVTGGWFKQDGNFDTKAWKTILKDGNLCDEKVDELIKKCLVQKETLEETSFHAFSCVYNDGV</sequence>
<keyword evidence="3" id="KW-1185">Reference proteome</keyword>
<dbReference type="AlphaFoldDB" id="A0AA38M8Y6"/>